<dbReference type="STRING" id="36087.A0A077Z3C8"/>
<sequence length="207" mass="23567">MSVVTLLNTTVLNNPAPFLSPYKFVFSNFMLDLEWKVRYVGSASSVEYDQVLDVVLVGPVHEGHHQFVLEVREETPSLIPPLDAVGVTIIILEGFYRGNCFLKLGYFLCNDYEDPELRENPPAVPIFEKLSRKILDSDPRLTLFPINWDNAEEELLPPVQSDEEVLEWNMDGTGGEDEDEEEEEEDVLEEDDDGDEEENDVDLDAID</sequence>
<dbReference type="GO" id="GO:0006335">
    <property type="term" value="P:DNA replication-dependent chromatin assembly"/>
    <property type="evidence" value="ECO:0007669"/>
    <property type="project" value="TreeGrafter"/>
</dbReference>
<dbReference type="Pfam" id="PF04729">
    <property type="entry name" value="ASF1_hist_chap"/>
    <property type="match status" value="1"/>
</dbReference>
<dbReference type="EMBL" id="HG805930">
    <property type="protein sequence ID" value="CDW55012.1"/>
    <property type="molecule type" value="Genomic_DNA"/>
</dbReference>
<comment type="subcellular location">
    <subcellularLocation>
        <location evidence="1">Nucleus</location>
    </subcellularLocation>
</comment>
<feature type="compositionally biased region" description="Acidic residues" evidence="7">
    <location>
        <begin position="174"/>
        <end position="207"/>
    </location>
</feature>
<evidence type="ECO:0000256" key="6">
    <source>
        <dbReference type="ARBA" id="ARBA00023242"/>
    </source>
</evidence>
<keyword evidence="4" id="KW-0804">Transcription</keyword>
<dbReference type="InterPro" id="IPR006818">
    <property type="entry name" value="ASF1-like"/>
</dbReference>
<evidence type="ECO:0000313" key="8">
    <source>
        <dbReference type="EMBL" id="CDW55012.1"/>
    </source>
</evidence>
<keyword evidence="5" id="KW-0143">Chaperone</keyword>
<evidence type="ECO:0000256" key="5">
    <source>
        <dbReference type="ARBA" id="ARBA00023186"/>
    </source>
</evidence>
<evidence type="ECO:0000256" key="2">
    <source>
        <dbReference type="ARBA" id="ARBA00006051"/>
    </source>
</evidence>
<keyword evidence="9" id="KW-1185">Reference proteome</keyword>
<dbReference type="Proteomes" id="UP000030665">
    <property type="component" value="Unassembled WGS sequence"/>
</dbReference>
<dbReference type="PANTHER" id="PTHR12040">
    <property type="entry name" value="ANTI-SILENCING PROTEIN 1"/>
    <property type="match status" value="1"/>
</dbReference>
<evidence type="ECO:0000256" key="1">
    <source>
        <dbReference type="ARBA" id="ARBA00004123"/>
    </source>
</evidence>
<organism evidence="8 9">
    <name type="scientific">Trichuris trichiura</name>
    <name type="common">Whipworm</name>
    <name type="synonym">Trichocephalus trichiurus</name>
    <dbReference type="NCBI Taxonomy" id="36087"/>
    <lineage>
        <taxon>Eukaryota</taxon>
        <taxon>Metazoa</taxon>
        <taxon>Ecdysozoa</taxon>
        <taxon>Nematoda</taxon>
        <taxon>Enoplea</taxon>
        <taxon>Dorylaimia</taxon>
        <taxon>Trichinellida</taxon>
        <taxon>Trichuridae</taxon>
        <taxon>Trichuris</taxon>
    </lineage>
</organism>
<evidence type="ECO:0000256" key="4">
    <source>
        <dbReference type="ARBA" id="ARBA00023163"/>
    </source>
</evidence>
<name>A0A077Z3C8_TRITR</name>
<dbReference type="OrthoDB" id="29755at2759"/>
<dbReference type="InterPro" id="IPR036747">
    <property type="entry name" value="ASF1-like_sf"/>
</dbReference>
<dbReference type="AlphaFoldDB" id="A0A077Z3C8"/>
<feature type="region of interest" description="Disordered" evidence="7">
    <location>
        <begin position="159"/>
        <end position="207"/>
    </location>
</feature>
<evidence type="ECO:0000256" key="7">
    <source>
        <dbReference type="SAM" id="MobiDB-lite"/>
    </source>
</evidence>
<dbReference type="GO" id="GO:0000785">
    <property type="term" value="C:chromatin"/>
    <property type="evidence" value="ECO:0007669"/>
    <property type="project" value="TreeGrafter"/>
</dbReference>
<comment type="similarity">
    <text evidence="2">Belongs to the ASF1 family.</text>
</comment>
<keyword evidence="3" id="KW-0805">Transcription regulation</keyword>
<gene>
    <name evidence="8" type="ORF">TTRE_0000328301</name>
</gene>
<protein>
    <submittedName>
        <fullName evidence="8">Histone chaperone ASF1B</fullName>
    </submittedName>
</protein>
<dbReference type="SUPFAM" id="SSF101546">
    <property type="entry name" value="ASF1-like"/>
    <property type="match status" value="1"/>
</dbReference>
<accession>A0A077Z3C8</accession>
<reference evidence="8" key="2">
    <citation type="submission" date="2014-03" db="EMBL/GenBank/DDBJ databases">
        <title>The whipworm genome and dual-species transcriptomics of an intimate host-pathogen interaction.</title>
        <authorList>
            <person name="Foth B.J."/>
            <person name="Tsai I.J."/>
            <person name="Reid A.J."/>
            <person name="Bancroft A.J."/>
            <person name="Nichol S."/>
            <person name="Tracey A."/>
            <person name="Holroyd N."/>
            <person name="Cotton J.A."/>
            <person name="Stanley E.J."/>
            <person name="Zarowiecki M."/>
            <person name="Liu J.Z."/>
            <person name="Huckvale T."/>
            <person name="Cooper P.J."/>
            <person name="Grencis R.K."/>
            <person name="Berriman M."/>
        </authorList>
    </citation>
    <scope>NUCLEOTIDE SEQUENCE [LARGE SCALE GENOMIC DNA]</scope>
</reference>
<evidence type="ECO:0000313" key="9">
    <source>
        <dbReference type="Proteomes" id="UP000030665"/>
    </source>
</evidence>
<dbReference type="PANTHER" id="PTHR12040:SF0">
    <property type="entry name" value="HISTONE CHAPERONE ASF1"/>
    <property type="match status" value="1"/>
</dbReference>
<proteinExistence type="inferred from homology"/>
<keyword evidence="6" id="KW-0539">Nucleus</keyword>
<reference evidence="8" key="1">
    <citation type="submission" date="2014-01" db="EMBL/GenBank/DDBJ databases">
        <authorList>
            <person name="Aslett M."/>
        </authorList>
    </citation>
    <scope>NUCLEOTIDE SEQUENCE</scope>
</reference>
<evidence type="ECO:0000256" key="3">
    <source>
        <dbReference type="ARBA" id="ARBA00023015"/>
    </source>
</evidence>
<dbReference type="GO" id="GO:0042393">
    <property type="term" value="F:histone binding"/>
    <property type="evidence" value="ECO:0007669"/>
    <property type="project" value="TreeGrafter"/>
</dbReference>
<dbReference type="Gene3D" id="2.60.40.1490">
    <property type="entry name" value="Histone chaperone ASF1-like"/>
    <property type="match status" value="1"/>
</dbReference>
<dbReference type="GO" id="GO:0005634">
    <property type="term" value="C:nucleus"/>
    <property type="evidence" value="ECO:0007669"/>
    <property type="project" value="UniProtKB-SubCell"/>
</dbReference>